<feature type="transmembrane region" description="Helical" evidence="9">
    <location>
        <begin position="92"/>
        <end position="117"/>
    </location>
</feature>
<evidence type="ECO:0000256" key="5">
    <source>
        <dbReference type="ARBA" id="ARBA00022989"/>
    </source>
</evidence>
<feature type="transmembrane region" description="Helical" evidence="9">
    <location>
        <begin position="178"/>
        <end position="200"/>
    </location>
</feature>
<organism evidence="10 11">
    <name type="scientific">Clupea harengus</name>
    <name type="common">Atlantic herring</name>
    <dbReference type="NCBI Taxonomy" id="7950"/>
    <lineage>
        <taxon>Eukaryota</taxon>
        <taxon>Metazoa</taxon>
        <taxon>Chordata</taxon>
        <taxon>Craniata</taxon>
        <taxon>Vertebrata</taxon>
        <taxon>Euteleostomi</taxon>
        <taxon>Actinopterygii</taxon>
        <taxon>Neopterygii</taxon>
        <taxon>Teleostei</taxon>
        <taxon>Clupei</taxon>
        <taxon>Clupeiformes</taxon>
        <taxon>Clupeoidei</taxon>
        <taxon>Clupeidae</taxon>
        <taxon>Clupea</taxon>
    </lineage>
</organism>
<gene>
    <name evidence="11" type="primary">LOC116222376</name>
</gene>
<evidence type="ECO:0000256" key="3">
    <source>
        <dbReference type="ARBA" id="ARBA00022448"/>
    </source>
</evidence>
<keyword evidence="6" id="KW-0406">Ion transport</keyword>
<keyword evidence="4 9" id="KW-0812">Transmembrane</keyword>
<evidence type="ECO:0000256" key="2">
    <source>
        <dbReference type="ARBA" id="ARBA00008497"/>
    </source>
</evidence>
<evidence type="ECO:0000256" key="1">
    <source>
        <dbReference type="ARBA" id="ARBA00004141"/>
    </source>
</evidence>
<evidence type="ECO:0000256" key="8">
    <source>
        <dbReference type="ARBA" id="ARBA00023303"/>
    </source>
</evidence>
<reference evidence="11" key="1">
    <citation type="submission" date="2025-08" db="UniProtKB">
        <authorList>
            <consortium name="RefSeq"/>
        </authorList>
    </citation>
    <scope>IDENTIFICATION</scope>
</reference>
<feature type="transmembrane region" description="Helical" evidence="9">
    <location>
        <begin position="48"/>
        <end position="69"/>
    </location>
</feature>
<dbReference type="GO" id="GO:0005261">
    <property type="term" value="F:monoatomic cation channel activity"/>
    <property type="evidence" value="ECO:0007669"/>
    <property type="project" value="TreeGrafter"/>
</dbReference>
<evidence type="ECO:0000313" key="10">
    <source>
        <dbReference type="Proteomes" id="UP000515152"/>
    </source>
</evidence>
<keyword evidence="3" id="KW-0813">Transport</keyword>
<name>A0A8M1KE85_CLUHA</name>
<keyword evidence="10" id="KW-1185">Reference proteome</keyword>
<keyword evidence="5 9" id="KW-1133">Transmembrane helix</keyword>
<dbReference type="GeneID" id="116222376"/>
<evidence type="ECO:0000256" key="9">
    <source>
        <dbReference type="SAM" id="Phobius"/>
    </source>
</evidence>
<dbReference type="PANTHER" id="PTHR32261:SF4">
    <property type="entry name" value="CALCIUM HOMEOSTASIS MODULATOR PROTEIN 6"/>
    <property type="match status" value="1"/>
</dbReference>
<dbReference type="OrthoDB" id="5962981at2759"/>
<sequence length="318" mass="36137">MDKFKVLMDLVQNWQTTLGLGLIPLLTAGAEHHFSTFAFKCPCSEWSFLYGTVSLLVPAAALLLLGYMLSNKTWILFTGLCLNKSKLFRSKYMCRCLCVFLQITMTAMVAPVSWIAIALLNGVYFECIITGLNVTHLKSFLCHGRSDSCQIELYKLPCDKTVADRDAILTTIRAQSQVLGWLAIASIMLSSLLLTCVARCNSPVSYLQLKFWKAYSQKESNFLDCYATKHAEKLAERNIKSFFEMEIPEPLKTPPRYSWEKISRFYKFGTMDKYYSTVHKYVETCKNPEDPMRFLSTKSGDSSNPAALDFVDECTMML</sequence>
<dbReference type="Proteomes" id="UP000515152">
    <property type="component" value="Unplaced"/>
</dbReference>
<keyword evidence="8" id="KW-0407">Ion channel</keyword>
<keyword evidence="7 9" id="KW-0472">Membrane</keyword>
<dbReference type="KEGG" id="char:116222376"/>
<evidence type="ECO:0000313" key="11">
    <source>
        <dbReference type="RefSeq" id="XP_042560825.1"/>
    </source>
</evidence>
<dbReference type="GO" id="GO:1904669">
    <property type="term" value="P:ATP export"/>
    <property type="evidence" value="ECO:0007669"/>
    <property type="project" value="UniProtKB-ARBA"/>
</dbReference>
<evidence type="ECO:0000256" key="4">
    <source>
        <dbReference type="ARBA" id="ARBA00022692"/>
    </source>
</evidence>
<dbReference type="GO" id="GO:0005886">
    <property type="term" value="C:plasma membrane"/>
    <property type="evidence" value="ECO:0007669"/>
    <property type="project" value="TreeGrafter"/>
</dbReference>
<dbReference type="RefSeq" id="XP_042560825.1">
    <property type="nucleotide sequence ID" value="XM_042704891.1"/>
</dbReference>
<evidence type="ECO:0000256" key="7">
    <source>
        <dbReference type="ARBA" id="ARBA00023136"/>
    </source>
</evidence>
<dbReference type="Pfam" id="PF14798">
    <property type="entry name" value="Ca_hom_mod"/>
    <property type="match status" value="1"/>
</dbReference>
<proteinExistence type="inferred from homology"/>
<dbReference type="InterPro" id="IPR029569">
    <property type="entry name" value="CALHM"/>
</dbReference>
<comment type="subcellular location">
    <subcellularLocation>
        <location evidence="1">Membrane</location>
        <topology evidence="1">Multi-pass membrane protein</topology>
    </subcellularLocation>
</comment>
<evidence type="ECO:0000256" key="6">
    <source>
        <dbReference type="ARBA" id="ARBA00023065"/>
    </source>
</evidence>
<accession>A0A8M1KE85</accession>
<comment type="similarity">
    <text evidence="2">Belongs to the CALHM family.</text>
</comment>
<dbReference type="PANTHER" id="PTHR32261">
    <property type="entry name" value="CALCIUM HOMEOSTASIS MODULATOR PROTEIN"/>
    <property type="match status" value="1"/>
</dbReference>
<protein>
    <submittedName>
        <fullName evidence="11">Calcium homeostasis modulator protein 6-like</fullName>
    </submittedName>
</protein>
<dbReference type="AlphaFoldDB" id="A0A8M1KE85"/>